<organism evidence="15 16">
    <name type="scientific">Tetradesmus obliquus</name>
    <name type="common">Green alga</name>
    <name type="synonym">Acutodesmus obliquus</name>
    <dbReference type="NCBI Taxonomy" id="3088"/>
    <lineage>
        <taxon>Eukaryota</taxon>
        <taxon>Viridiplantae</taxon>
        <taxon>Chlorophyta</taxon>
        <taxon>core chlorophytes</taxon>
        <taxon>Chlorophyceae</taxon>
        <taxon>CS clade</taxon>
        <taxon>Sphaeropleales</taxon>
        <taxon>Scenedesmaceae</taxon>
        <taxon>Tetradesmus</taxon>
    </lineage>
</organism>
<dbReference type="AlphaFoldDB" id="A0A383WP23"/>
<evidence type="ECO:0000256" key="9">
    <source>
        <dbReference type="ARBA" id="ARBA00023136"/>
    </source>
</evidence>
<evidence type="ECO:0000256" key="2">
    <source>
        <dbReference type="ARBA" id="ARBA00006415"/>
    </source>
</evidence>
<dbReference type="InterPro" id="IPR012955">
    <property type="entry name" value="CASP_C"/>
</dbReference>
<dbReference type="Pfam" id="PF25398">
    <property type="entry name" value="CUX1_N"/>
    <property type="match status" value="1"/>
</dbReference>
<evidence type="ECO:0000256" key="1">
    <source>
        <dbReference type="ARBA" id="ARBA00004409"/>
    </source>
</evidence>
<dbReference type="GO" id="GO:0006891">
    <property type="term" value="P:intra-Golgi vesicle-mediated transport"/>
    <property type="evidence" value="ECO:0007669"/>
    <property type="project" value="InterPro"/>
</dbReference>
<evidence type="ECO:0000256" key="10">
    <source>
        <dbReference type="SAM" id="Coils"/>
    </source>
</evidence>
<keyword evidence="7" id="KW-0333">Golgi apparatus</keyword>
<proteinExistence type="inferred from homology"/>
<evidence type="ECO:0000313" key="16">
    <source>
        <dbReference type="Proteomes" id="UP000256970"/>
    </source>
</evidence>
<keyword evidence="9 12" id="KW-0472">Membrane</keyword>
<protein>
    <recommendedName>
        <fullName evidence="3">Protein CASP</fullName>
    </recommendedName>
</protein>
<dbReference type="PANTHER" id="PTHR14043">
    <property type="entry name" value="CCAAT DISPLACEMENT PROTEIN-RELATED"/>
    <property type="match status" value="1"/>
</dbReference>
<feature type="compositionally biased region" description="Low complexity" evidence="11">
    <location>
        <begin position="740"/>
        <end position="751"/>
    </location>
</feature>
<feature type="region of interest" description="Disordered" evidence="11">
    <location>
        <begin position="731"/>
        <end position="757"/>
    </location>
</feature>
<evidence type="ECO:0000256" key="6">
    <source>
        <dbReference type="ARBA" id="ARBA00022989"/>
    </source>
</evidence>
<accession>A0A383WP23</accession>
<evidence type="ECO:0000256" key="4">
    <source>
        <dbReference type="ARBA" id="ARBA00022448"/>
    </source>
</evidence>
<dbReference type="PANTHER" id="PTHR14043:SF2">
    <property type="entry name" value="HOMEOBOX PROTEIN CUT"/>
    <property type="match status" value="1"/>
</dbReference>
<evidence type="ECO:0000256" key="5">
    <source>
        <dbReference type="ARBA" id="ARBA00022692"/>
    </source>
</evidence>
<evidence type="ECO:0000256" key="3">
    <source>
        <dbReference type="ARBA" id="ARBA00018691"/>
    </source>
</evidence>
<dbReference type="GO" id="GO:0000139">
    <property type="term" value="C:Golgi membrane"/>
    <property type="evidence" value="ECO:0007669"/>
    <property type="project" value="UniProtKB-SubCell"/>
</dbReference>
<dbReference type="EMBL" id="FNXT01001347">
    <property type="protein sequence ID" value="SZX78952.1"/>
    <property type="molecule type" value="Genomic_DNA"/>
</dbReference>
<feature type="transmembrane region" description="Helical" evidence="12">
    <location>
        <begin position="685"/>
        <end position="705"/>
    </location>
</feature>
<keyword evidence="6 12" id="KW-1133">Transmembrane helix</keyword>
<evidence type="ECO:0000256" key="11">
    <source>
        <dbReference type="SAM" id="MobiDB-lite"/>
    </source>
</evidence>
<feature type="domain" description="CASP C-terminal" evidence="13">
    <location>
        <begin position="468"/>
        <end position="707"/>
    </location>
</feature>
<feature type="compositionally biased region" description="Low complexity" evidence="11">
    <location>
        <begin position="290"/>
        <end position="301"/>
    </location>
</feature>
<dbReference type="InterPro" id="IPR057476">
    <property type="entry name" value="Cux_N"/>
</dbReference>
<keyword evidence="8 10" id="KW-0175">Coiled coil</keyword>
<feature type="coiled-coil region" evidence="10">
    <location>
        <begin position="444"/>
        <end position="492"/>
    </location>
</feature>
<feature type="coiled-coil region" evidence="10">
    <location>
        <begin position="550"/>
        <end position="577"/>
    </location>
</feature>
<feature type="region of interest" description="Disordered" evidence="11">
    <location>
        <begin position="290"/>
        <end position="314"/>
    </location>
</feature>
<name>A0A383WP23_TETOB</name>
<evidence type="ECO:0000313" key="15">
    <source>
        <dbReference type="EMBL" id="SZX78952.1"/>
    </source>
</evidence>
<keyword evidence="4" id="KW-0813">Transport</keyword>
<keyword evidence="16" id="KW-1185">Reference proteome</keyword>
<evidence type="ECO:0000259" key="13">
    <source>
        <dbReference type="Pfam" id="PF08172"/>
    </source>
</evidence>
<evidence type="ECO:0000256" key="12">
    <source>
        <dbReference type="SAM" id="Phobius"/>
    </source>
</evidence>
<gene>
    <name evidence="15" type="ORF">BQ4739_LOCUS19250</name>
</gene>
<evidence type="ECO:0000256" key="7">
    <source>
        <dbReference type="ARBA" id="ARBA00023034"/>
    </source>
</evidence>
<dbReference type="Pfam" id="PF08172">
    <property type="entry name" value="CASP_C"/>
    <property type="match status" value="1"/>
</dbReference>
<evidence type="ECO:0000259" key="14">
    <source>
        <dbReference type="Pfam" id="PF25398"/>
    </source>
</evidence>
<feature type="domain" description="Cux N-terminal" evidence="14">
    <location>
        <begin position="15"/>
        <end position="128"/>
    </location>
</feature>
<evidence type="ECO:0000256" key="8">
    <source>
        <dbReference type="ARBA" id="ARBA00023054"/>
    </source>
</evidence>
<comment type="similarity">
    <text evidence="2">Belongs to the CASP family.</text>
</comment>
<dbReference type="STRING" id="3088.A0A383WP23"/>
<comment type="subcellular location">
    <subcellularLocation>
        <location evidence="1">Golgi apparatus membrane</location>
        <topology evidence="1">Single-pass type IV membrane protein</topology>
    </subcellularLocation>
</comment>
<keyword evidence="5 12" id="KW-0812">Transmembrane</keyword>
<dbReference type="Proteomes" id="UP000256970">
    <property type="component" value="Unassembled WGS sequence"/>
</dbReference>
<reference evidence="15 16" key="1">
    <citation type="submission" date="2016-10" db="EMBL/GenBank/DDBJ databases">
        <authorList>
            <person name="Cai Z."/>
        </authorList>
    </citation>
    <scope>NUCLEOTIDE SEQUENCE [LARGE SCALE GENOMIC DNA]</scope>
</reference>
<sequence length="757" mass="80331">MAAVVEAHAPEIAFSLSSVYSYWKEFDLDGRRSKLDEIGLKVASLQEHSTANRKKLADATREFKRSSAAATTAAECSTAAGNLLRQYQDEIDALTRRAKHGESAFLDLYEQLFEAPDPAQALAVALDNETQMSQLTAQAQKVASELAEYKAESKAIKNQDLTIRKQEEAIRELSAALQAKDEELSDARKQAAAEADAAVLQRMQAREDELSEMLAGAQSSLEAMQRLYAAAQNQLFELQSTREEAAAGRQEEVELAAAELEAVQARLMSLEAEKGSLKGKLEASRSAASAGAAGGQAASSSIEDTLRQELNSQREVASRLRQDLAAARQALHDTAAQWEERCSSLQEQLEQQQQSGEQLQRELHARPTVGQLQELQQQVRALQAIGYGSVEELQPFSPQAGNAAAAAGQTAAAAAADAKGMAGPATAAAGGGLMNLEGLLLAKSRKLEHEVTMAKLAMAEASQELAAAREQVAELQEQQQQQSDLISRLEDDLLAVRQGTAGTAAAAAAPGTAAAAAATGLVGAAGSGSLPAPLASADDDANSSSDSHMLRVLVGQRDRLKQRVGELELQLAATRGELQTSQHELSAARADNVALVERLRYVGGYRQQAAAARSSAAATGAAGGDVEAGGGDVVGKYSALYDEAIDPFKEFQGQQREQKRRQMSVADKAMYSVGSLVYQSGAARLLTFAYLVVLHLLVFGSLTHMTHRTSDHIMDHHELLLQNRHDLTSMMHHDGTALPGGSSAAAAAAGSQSPGHL</sequence>